<dbReference type="Proteomes" id="UP000326554">
    <property type="component" value="Unassembled WGS sequence"/>
</dbReference>
<keyword evidence="1" id="KW-1133">Transmembrane helix</keyword>
<feature type="domain" description="TNase-like" evidence="2">
    <location>
        <begin position="65"/>
        <end position="157"/>
    </location>
</feature>
<name>A0A5J5GMD2_9RHOB</name>
<dbReference type="Pfam" id="PF00565">
    <property type="entry name" value="SNase"/>
    <property type="match status" value="1"/>
</dbReference>
<reference evidence="3 4" key="1">
    <citation type="submission" date="2019-09" db="EMBL/GenBank/DDBJ databases">
        <authorList>
            <person name="Park J.-S."/>
            <person name="Choi H.-J."/>
        </authorList>
    </citation>
    <scope>NUCLEOTIDE SEQUENCE [LARGE SCALE GENOMIC DNA]</scope>
    <source>
        <strain evidence="3 4">176SS1-4</strain>
    </source>
</reference>
<keyword evidence="1" id="KW-0812">Transmembrane</keyword>
<evidence type="ECO:0000313" key="3">
    <source>
        <dbReference type="EMBL" id="KAA9008778.1"/>
    </source>
</evidence>
<evidence type="ECO:0000313" key="4">
    <source>
        <dbReference type="Proteomes" id="UP000326554"/>
    </source>
</evidence>
<evidence type="ECO:0000259" key="2">
    <source>
        <dbReference type="PROSITE" id="PS50830"/>
    </source>
</evidence>
<accession>A0A5J5GMD2</accession>
<dbReference type="InterPro" id="IPR016071">
    <property type="entry name" value="Staphylococal_nuclease_OB-fold"/>
</dbReference>
<comment type="caution">
    <text evidence="3">The sequence shown here is derived from an EMBL/GenBank/DDBJ whole genome shotgun (WGS) entry which is preliminary data.</text>
</comment>
<dbReference type="PROSITE" id="PS50830">
    <property type="entry name" value="TNASE_3"/>
    <property type="match status" value="1"/>
</dbReference>
<dbReference type="SUPFAM" id="SSF50199">
    <property type="entry name" value="Staphylococcal nuclease"/>
    <property type="match status" value="1"/>
</dbReference>
<keyword evidence="1" id="KW-0472">Membrane</keyword>
<protein>
    <recommendedName>
        <fullName evidence="2">TNase-like domain-containing protein</fullName>
    </recommendedName>
</protein>
<organism evidence="3 4">
    <name type="scientific">Histidinibacterium aquaticum</name>
    <dbReference type="NCBI Taxonomy" id="2613962"/>
    <lineage>
        <taxon>Bacteria</taxon>
        <taxon>Pseudomonadati</taxon>
        <taxon>Pseudomonadota</taxon>
        <taxon>Alphaproteobacteria</taxon>
        <taxon>Rhodobacterales</taxon>
        <taxon>Paracoccaceae</taxon>
        <taxon>Histidinibacterium</taxon>
    </lineage>
</organism>
<dbReference type="InterPro" id="IPR035437">
    <property type="entry name" value="SNase_OB-fold_sf"/>
</dbReference>
<keyword evidence="4" id="KW-1185">Reference proteome</keyword>
<proteinExistence type="predicted"/>
<dbReference type="Gene3D" id="2.40.50.90">
    <property type="match status" value="1"/>
</dbReference>
<evidence type="ECO:0000256" key="1">
    <source>
        <dbReference type="SAM" id="Phobius"/>
    </source>
</evidence>
<gene>
    <name evidence="3" type="ORF">F3S47_05795</name>
</gene>
<sequence>MNLRQSTDAKAVGRRAYGTRPRRLRFSLRQAKVVAILAILVLGALGALNLDSGSDQEVTRITLDNSVQGSVTHIRDGDTIEVAGTPIRFEKLDCDETGTPYGRMATQLMRELVQGQQLSCTLTGRRSYDRMIGSCRLPDGRDLGEIMISEGVCDRYR</sequence>
<dbReference type="EMBL" id="VYQE01000002">
    <property type="protein sequence ID" value="KAA9008778.1"/>
    <property type="molecule type" value="Genomic_DNA"/>
</dbReference>
<dbReference type="AlphaFoldDB" id="A0A5J5GMD2"/>
<feature type="transmembrane region" description="Helical" evidence="1">
    <location>
        <begin position="31"/>
        <end position="50"/>
    </location>
</feature>